<dbReference type="GO" id="GO:0009888">
    <property type="term" value="P:tissue development"/>
    <property type="evidence" value="ECO:0007669"/>
    <property type="project" value="TreeGrafter"/>
</dbReference>
<dbReference type="AlphaFoldDB" id="A0A0P4W0J5"/>
<evidence type="ECO:0000256" key="2">
    <source>
        <dbReference type="ARBA" id="ARBA00022525"/>
    </source>
</evidence>
<evidence type="ECO:0000256" key="5">
    <source>
        <dbReference type="ARBA" id="ARBA00023157"/>
    </source>
</evidence>
<keyword evidence="4" id="KW-0677">Repeat</keyword>
<dbReference type="PROSITE" id="PS01248">
    <property type="entry name" value="EGF_LAM_1"/>
    <property type="match status" value="2"/>
</dbReference>
<feature type="disulfide bond" evidence="8">
    <location>
        <begin position="53"/>
        <end position="70"/>
    </location>
</feature>
<keyword evidence="3" id="KW-0732">Signal</keyword>
<dbReference type="PROSITE" id="PS50027">
    <property type="entry name" value="EGF_LAM_2"/>
    <property type="match status" value="1"/>
</dbReference>
<reference evidence="11" key="1">
    <citation type="submission" date="2015-09" db="EMBL/GenBank/DDBJ databases">
        <title>Scylla olivacea transcriptome.</title>
        <authorList>
            <person name="Ikhwanuddin M."/>
        </authorList>
    </citation>
    <scope>NUCLEOTIDE SEQUENCE</scope>
</reference>
<keyword evidence="7 8" id="KW-0424">Laminin EGF-like domain</keyword>
<evidence type="ECO:0000256" key="4">
    <source>
        <dbReference type="ARBA" id="ARBA00022737"/>
    </source>
</evidence>
<keyword evidence="5 8" id="KW-1015">Disulfide bond</keyword>
<dbReference type="PANTHER" id="PTHR10574:SF365">
    <property type="entry name" value="NETRIN-A-RELATED"/>
    <property type="match status" value="1"/>
</dbReference>
<dbReference type="InterPro" id="IPR002049">
    <property type="entry name" value="LE_dom"/>
</dbReference>
<dbReference type="EMBL" id="GDRN01082139">
    <property type="protein sequence ID" value="JAI61895.1"/>
    <property type="molecule type" value="Transcribed_RNA"/>
</dbReference>
<feature type="domain" description="Laminin EGF-like" evidence="10">
    <location>
        <begin position="51"/>
        <end position="100"/>
    </location>
</feature>
<sequence length="160" mass="17793">MELYKLSGRVSGGVCHRCRHNTAGRHCHYCKEGFYRDSSTPISHRRACKPCDCHPVGALGKTCNQTTGQCPCKDGVTGIMCNRCAKGYQQSRSTIAPCIKVPDPSSIRSVPPSKYCHTHTHALTFHLSPTPLTNTPHTFYRSLHPQRRPRPHSPTVTTHC</sequence>
<dbReference type="SMART" id="SM00180">
    <property type="entry name" value="EGF_Lam"/>
    <property type="match status" value="2"/>
</dbReference>
<dbReference type="CDD" id="cd00055">
    <property type="entry name" value="EGF_Lam"/>
    <property type="match status" value="2"/>
</dbReference>
<evidence type="ECO:0000256" key="6">
    <source>
        <dbReference type="ARBA" id="ARBA00023180"/>
    </source>
</evidence>
<comment type="subcellular location">
    <subcellularLocation>
        <location evidence="1">Secreted</location>
    </subcellularLocation>
</comment>
<feature type="disulfide bond" evidence="8">
    <location>
        <begin position="84"/>
        <end position="98"/>
    </location>
</feature>
<dbReference type="PANTHER" id="PTHR10574">
    <property type="entry name" value="NETRIN/LAMININ-RELATED"/>
    <property type="match status" value="1"/>
</dbReference>
<feature type="region of interest" description="Disordered" evidence="9">
    <location>
        <begin position="140"/>
        <end position="160"/>
    </location>
</feature>
<dbReference type="SUPFAM" id="SSF57196">
    <property type="entry name" value="EGF/Laminin"/>
    <property type="match status" value="2"/>
</dbReference>
<name>A0A0P4W0J5_SCYOL</name>
<dbReference type="Gene3D" id="2.10.25.10">
    <property type="entry name" value="Laminin"/>
    <property type="match status" value="2"/>
</dbReference>
<dbReference type="GO" id="GO:0016358">
    <property type="term" value="P:dendrite development"/>
    <property type="evidence" value="ECO:0007669"/>
    <property type="project" value="TreeGrafter"/>
</dbReference>
<dbReference type="GO" id="GO:0009887">
    <property type="term" value="P:animal organ morphogenesis"/>
    <property type="evidence" value="ECO:0007669"/>
    <property type="project" value="TreeGrafter"/>
</dbReference>
<dbReference type="Pfam" id="PF00053">
    <property type="entry name" value="EGF_laminin"/>
    <property type="match status" value="2"/>
</dbReference>
<feature type="disulfide bond" evidence="8">
    <location>
        <begin position="72"/>
        <end position="81"/>
    </location>
</feature>
<dbReference type="InterPro" id="IPR050440">
    <property type="entry name" value="Laminin/Netrin_ECM"/>
</dbReference>
<evidence type="ECO:0000256" key="8">
    <source>
        <dbReference type="PROSITE-ProRule" id="PRU00460"/>
    </source>
</evidence>
<evidence type="ECO:0000256" key="3">
    <source>
        <dbReference type="ARBA" id="ARBA00022729"/>
    </source>
</evidence>
<proteinExistence type="predicted"/>
<dbReference type="FunFam" id="2.10.25.10:FF:000188">
    <property type="entry name" value="Laminin subunit gamma 2"/>
    <property type="match status" value="1"/>
</dbReference>
<evidence type="ECO:0000256" key="7">
    <source>
        <dbReference type="ARBA" id="ARBA00023292"/>
    </source>
</evidence>
<organism evidence="11">
    <name type="scientific">Scylla olivacea</name>
    <name type="common">Orange mud crab</name>
    <name type="synonym">Cancer olivacea</name>
    <dbReference type="NCBI Taxonomy" id="85551"/>
    <lineage>
        <taxon>Eukaryota</taxon>
        <taxon>Metazoa</taxon>
        <taxon>Ecdysozoa</taxon>
        <taxon>Arthropoda</taxon>
        <taxon>Crustacea</taxon>
        <taxon>Multicrustacea</taxon>
        <taxon>Malacostraca</taxon>
        <taxon>Eumalacostraca</taxon>
        <taxon>Eucarida</taxon>
        <taxon>Decapoda</taxon>
        <taxon>Pleocyemata</taxon>
        <taxon>Brachyura</taxon>
        <taxon>Eubrachyura</taxon>
        <taxon>Portunoidea</taxon>
        <taxon>Portunidae</taxon>
        <taxon>Portuninae</taxon>
        <taxon>Scylla</taxon>
    </lineage>
</organism>
<evidence type="ECO:0000256" key="1">
    <source>
        <dbReference type="ARBA" id="ARBA00004613"/>
    </source>
</evidence>
<dbReference type="GO" id="GO:0005576">
    <property type="term" value="C:extracellular region"/>
    <property type="evidence" value="ECO:0007669"/>
    <property type="project" value="UniProtKB-SubCell"/>
</dbReference>
<protein>
    <recommendedName>
        <fullName evidence="10">Laminin EGF-like domain-containing protein</fullName>
    </recommendedName>
</protein>
<evidence type="ECO:0000256" key="9">
    <source>
        <dbReference type="SAM" id="MobiDB-lite"/>
    </source>
</evidence>
<keyword evidence="6" id="KW-0325">Glycoprotein</keyword>
<dbReference type="GO" id="GO:0005604">
    <property type="term" value="C:basement membrane"/>
    <property type="evidence" value="ECO:0007669"/>
    <property type="project" value="UniProtKB-ARBA"/>
</dbReference>
<dbReference type="GO" id="GO:0008045">
    <property type="term" value="P:motor neuron axon guidance"/>
    <property type="evidence" value="ECO:0007669"/>
    <property type="project" value="TreeGrafter"/>
</dbReference>
<feature type="disulfide bond" evidence="8">
    <location>
        <begin position="51"/>
        <end position="63"/>
    </location>
</feature>
<dbReference type="FunFam" id="2.10.25.10:FF:000048">
    <property type="entry name" value="Netrin 3"/>
    <property type="match status" value="1"/>
</dbReference>
<evidence type="ECO:0000313" key="11">
    <source>
        <dbReference type="EMBL" id="JAI61895.1"/>
    </source>
</evidence>
<evidence type="ECO:0000259" key="10">
    <source>
        <dbReference type="PROSITE" id="PS50027"/>
    </source>
</evidence>
<keyword evidence="2" id="KW-0964">Secreted</keyword>
<accession>A0A0P4W0J5</accession>